<accession>A0A0A8ZQV6</accession>
<dbReference type="EMBL" id="GBRH01256734">
    <property type="protein sequence ID" value="JAD41161.1"/>
    <property type="molecule type" value="Transcribed_RNA"/>
</dbReference>
<reference evidence="1" key="1">
    <citation type="submission" date="2014-09" db="EMBL/GenBank/DDBJ databases">
        <authorList>
            <person name="Magalhaes I.L.F."/>
            <person name="Oliveira U."/>
            <person name="Santos F.R."/>
            <person name="Vidigal T.H.D.A."/>
            <person name="Brescovit A.D."/>
            <person name="Santos A.J."/>
        </authorList>
    </citation>
    <scope>NUCLEOTIDE SEQUENCE</scope>
    <source>
        <tissue evidence="1">Shoot tissue taken approximately 20 cm above the soil surface</tissue>
    </source>
</reference>
<dbReference type="AlphaFoldDB" id="A0A0A8ZQV6"/>
<organism evidence="1">
    <name type="scientific">Arundo donax</name>
    <name type="common">Giant reed</name>
    <name type="synonym">Donax arundinaceus</name>
    <dbReference type="NCBI Taxonomy" id="35708"/>
    <lineage>
        <taxon>Eukaryota</taxon>
        <taxon>Viridiplantae</taxon>
        <taxon>Streptophyta</taxon>
        <taxon>Embryophyta</taxon>
        <taxon>Tracheophyta</taxon>
        <taxon>Spermatophyta</taxon>
        <taxon>Magnoliopsida</taxon>
        <taxon>Liliopsida</taxon>
        <taxon>Poales</taxon>
        <taxon>Poaceae</taxon>
        <taxon>PACMAD clade</taxon>
        <taxon>Arundinoideae</taxon>
        <taxon>Arundineae</taxon>
        <taxon>Arundo</taxon>
    </lineage>
</organism>
<protein>
    <submittedName>
        <fullName evidence="1">Uncharacterized protein</fullName>
    </submittedName>
</protein>
<sequence>MNPSVSLDHFSYPVNSGEGRKEIKVWLSLLGTSLRPPWPTTYSPRTNMAA</sequence>
<proteinExistence type="predicted"/>
<evidence type="ECO:0000313" key="1">
    <source>
        <dbReference type="EMBL" id="JAD41161.1"/>
    </source>
</evidence>
<name>A0A0A8ZQV6_ARUDO</name>
<reference evidence="1" key="2">
    <citation type="journal article" date="2015" name="Data Brief">
        <title>Shoot transcriptome of the giant reed, Arundo donax.</title>
        <authorList>
            <person name="Barrero R.A."/>
            <person name="Guerrero F.D."/>
            <person name="Moolhuijzen P."/>
            <person name="Goolsby J.A."/>
            <person name="Tidwell J."/>
            <person name="Bellgard S.E."/>
            <person name="Bellgard M.I."/>
        </authorList>
    </citation>
    <scope>NUCLEOTIDE SEQUENCE</scope>
    <source>
        <tissue evidence="1">Shoot tissue taken approximately 20 cm above the soil surface</tissue>
    </source>
</reference>